<comment type="subcellular location">
    <subcellularLocation>
        <location evidence="1">Host cytoplasm</location>
    </subcellularLocation>
    <subcellularLocation>
        <location evidence="2">Virion</location>
    </subcellularLocation>
</comment>
<sequence length="100" mass="11415">MFVENNSVVIVDTGARPLCGDVFMRDGTSYRAVLPPFSRPPLHHRTCNIRVSSYTDFALDRESSPAAVYLINPSTEQLVRIHVYLRSRGWEGKIMLVFSW</sequence>
<keyword evidence="7" id="KW-1185">Reference proteome</keyword>
<evidence type="ECO:0000256" key="3">
    <source>
        <dbReference type="ARBA" id="ARBA00022844"/>
    </source>
</evidence>
<dbReference type="GO" id="GO:0044423">
    <property type="term" value="C:virion component"/>
    <property type="evidence" value="ECO:0007669"/>
    <property type="project" value="UniProtKB-KW"/>
</dbReference>
<dbReference type="InterPro" id="IPR008445">
    <property type="entry name" value="A15"/>
</dbReference>
<name>A0A2C9DSS0_9POXV</name>
<accession>A0A2C9DSS0</accession>
<evidence type="ECO:0000313" key="6">
    <source>
        <dbReference type="EMBL" id="ATI21053.1"/>
    </source>
</evidence>
<proteinExistence type="predicted"/>
<keyword evidence="5" id="KW-1035">Host cytoplasm</keyword>
<evidence type="ECO:0000256" key="4">
    <source>
        <dbReference type="ARBA" id="ARBA00022921"/>
    </source>
</evidence>
<dbReference type="GO" id="GO:0030430">
    <property type="term" value="C:host cell cytoplasm"/>
    <property type="evidence" value="ECO:0007669"/>
    <property type="project" value="UniProtKB-SubCell"/>
</dbReference>
<organism evidence="6">
    <name type="scientific">Western grey kangaroopox virus</name>
    <dbReference type="NCBI Taxonomy" id="1566307"/>
    <lineage>
        <taxon>Viruses</taxon>
        <taxon>Varidnaviria</taxon>
        <taxon>Bamfordvirae</taxon>
        <taxon>Nucleocytoviricota</taxon>
        <taxon>Pokkesviricetes</taxon>
        <taxon>Chitovirales</taxon>
        <taxon>Poxviridae</taxon>
        <taxon>Chordopoxvirinae</taxon>
        <taxon>Macropopoxvirus</taxon>
        <taxon>Macropopoxvirus mfuliginosuspox</taxon>
        <taxon>Western kangaroopox virus</taxon>
    </lineage>
</organism>
<evidence type="ECO:0000256" key="2">
    <source>
        <dbReference type="ARBA" id="ARBA00004328"/>
    </source>
</evidence>
<dbReference type="EMBL" id="MF467280">
    <property type="protein sequence ID" value="ATI21053.1"/>
    <property type="molecule type" value="Genomic_DNA"/>
</dbReference>
<dbReference type="Proteomes" id="UP000318778">
    <property type="component" value="Segment"/>
</dbReference>
<evidence type="ECO:0000256" key="5">
    <source>
        <dbReference type="ARBA" id="ARBA00023200"/>
    </source>
</evidence>
<keyword evidence="3" id="KW-0946">Virion</keyword>
<dbReference type="Pfam" id="PF05846">
    <property type="entry name" value="Chordopox_A15"/>
    <property type="match status" value="1"/>
</dbReference>
<evidence type="ECO:0000313" key="7">
    <source>
        <dbReference type="Proteomes" id="UP000318778"/>
    </source>
</evidence>
<protein>
    <submittedName>
        <fullName evidence="6">Core protein</fullName>
    </submittedName>
</protein>
<reference evidence="6" key="1">
    <citation type="journal article" date="2017" name="Virus Res.">
        <title>Complete genomic characterisation of two novel poxviruses (WKPV and EKPV) from western and eastern grey kangaroos.</title>
        <authorList>
            <person name="Bennett M."/>
            <person name="Tu S.L."/>
            <person name="Upton C."/>
            <person name="McArtor C."/>
            <person name="Gillett A."/>
            <person name="Laird T."/>
            <person name="O'Dea M."/>
        </authorList>
    </citation>
    <scope>NUCLEOTIDE SEQUENCE [LARGE SCALE GENOMIC DNA]</scope>
    <source>
        <strain evidence="6">Western Australia</strain>
    </source>
</reference>
<evidence type="ECO:0000256" key="1">
    <source>
        <dbReference type="ARBA" id="ARBA00004192"/>
    </source>
</evidence>
<keyword evidence="4" id="KW-0426">Late protein</keyword>